<accession>T1IMG9</accession>
<evidence type="ECO:0000313" key="4">
    <source>
        <dbReference type="Proteomes" id="UP000014500"/>
    </source>
</evidence>
<sequence>MAHIFIKHTLKNIKLHLKPALILILLLTIYAQEYPPISEKCNPHPTNEIKEILNQFPGFSWDALTAQAGNFIFKLTYKNCSKLYSKFGGHHIEFLLAPDQVMLNSPRKLTNSYENFVMSTAELKKTSALIQFTSINTHFPPSPIEGTLNPEFKKWKNSFKEHLGDVYRRQVKIERFEANLKSNLELNETFVKMVNAVLDEQERENDNFALNKLKTLMENYGTHYTISAVYGGNAFIDSYGAHGAASRITYNVNFVGGDYELDPNSAEWEKSTAENAEIISVTGDFIYVLLDRPEFKKYSLSVRQKVYSKLYDHVKNYYK</sequence>
<evidence type="ECO:0000313" key="3">
    <source>
        <dbReference type="EnsemblMetazoa" id="SMAR002172-PA"/>
    </source>
</evidence>
<evidence type="ECO:0000256" key="1">
    <source>
        <dbReference type="SAM" id="SignalP"/>
    </source>
</evidence>
<dbReference type="EnsemblMetazoa" id="SMAR002172-RA">
    <property type="protein sequence ID" value="SMAR002172-PA"/>
    <property type="gene ID" value="SMAR002172"/>
</dbReference>
<dbReference type="PhylomeDB" id="T1IMG9"/>
<feature type="chain" id="PRO_5004578645" description="MACPF domain-containing protein" evidence="1">
    <location>
        <begin position="32"/>
        <end position="319"/>
    </location>
</feature>
<dbReference type="Proteomes" id="UP000014500">
    <property type="component" value="Unassembled WGS sequence"/>
</dbReference>
<keyword evidence="1" id="KW-0732">Signal</keyword>
<feature type="signal peptide" evidence="1">
    <location>
        <begin position="1"/>
        <end position="31"/>
    </location>
</feature>
<dbReference type="EMBL" id="JH431047">
    <property type="status" value="NOT_ANNOTATED_CDS"/>
    <property type="molecule type" value="Genomic_DNA"/>
</dbReference>
<organism evidence="3 4">
    <name type="scientific">Strigamia maritima</name>
    <name type="common">European centipede</name>
    <name type="synonym">Geophilus maritimus</name>
    <dbReference type="NCBI Taxonomy" id="126957"/>
    <lineage>
        <taxon>Eukaryota</taxon>
        <taxon>Metazoa</taxon>
        <taxon>Ecdysozoa</taxon>
        <taxon>Arthropoda</taxon>
        <taxon>Myriapoda</taxon>
        <taxon>Chilopoda</taxon>
        <taxon>Pleurostigmophora</taxon>
        <taxon>Geophilomorpha</taxon>
        <taxon>Linotaeniidae</taxon>
        <taxon>Strigamia</taxon>
    </lineage>
</organism>
<keyword evidence="4" id="KW-1185">Reference proteome</keyword>
<protein>
    <recommendedName>
        <fullName evidence="2">MACPF domain-containing protein</fullName>
    </recommendedName>
</protein>
<dbReference type="AlphaFoldDB" id="T1IMG9"/>
<dbReference type="Pfam" id="PF01823">
    <property type="entry name" value="MACPF"/>
    <property type="match status" value="1"/>
</dbReference>
<dbReference type="HOGENOM" id="CLU_872435_0_0_1"/>
<reference evidence="4" key="1">
    <citation type="submission" date="2011-05" db="EMBL/GenBank/DDBJ databases">
        <authorList>
            <person name="Richards S.R."/>
            <person name="Qu J."/>
            <person name="Jiang H."/>
            <person name="Jhangiani S.N."/>
            <person name="Agravi P."/>
            <person name="Goodspeed R."/>
            <person name="Gross S."/>
            <person name="Mandapat C."/>
            <person name="Jackson L."/>
            <person name="Mathew T."/>
            <person name="Pu L."/>
            <person name="Thornton R."/>
            <person name="Saada N."/>
            <person name="Wilczek-Boney K.B."/>
            <person name="Lee S."/>
            <person name="Kovar C."/>
            <person name="Wu Y."/>
            <person name="Scherer S.E."/>
            <person name="Worley K.C."/>
            <person name="Muzny D.M."/>
            <person name="Gibbs R."/>
        </authorList>
    </citation>
    <scope>NUCLEOTIDE SEQUENCE</scope>
    <source>
        <strain evidence="4">Brora</strain>
    </source>
</reference>
<name>T1IMG9_STRMM</name>
<reference evidence="3" key="2">
    <citation type="submission" date="2015-02" db="UniProtKB">
        <authorList>
            <consortium name="EnsemblMetazoa"/>
        </authorList>
    </citation>
    <scope>IDENTIFICATION</scope>
</reference>
<dbReference type="InterPro" id="IPR020864">
    <property type="entry name" value="MACPF"/>
</dbReference>
<evidence type="ECO:0000259" key="2">
    <source>
        <dbReference type="Pfam" id="PF01823"/>
    </source>
</evidence>
<proteinExistence type="predicted"/>
<feature type="domain" description="MACPF" evidence="2">
    <location>
        <begin position="149"/>
        <end position="234"/>
    </location>
</feature>